<dbReference type="GO" id="GO:0005634">
    <property type="term" value="C:nucleus"/>
    <property type="evidence" value="ECO:0007669"/>
    <property type="project" value="UniProtKB-SubCell"/>
</dbReference>
<comment type="subcellular location">
    <subcellularLocation>
        <location evidence="1">Nucleus</location>
    </subcellularLocation>
</comment>
<gene>
    <name evidence="9" type="ORF">J5N97_012916</name>
</gene>
<dbReference type="InterPro" id="IPR009057">
    <property type="entry name" value="Homeodomain-like_sf"/>
</dbReference>
<dbReference type="Proteomes" id="UP001085076">
    <property type="component" value="Miscellaneous, Linkage group lg03"/>
</dbReference>
<keyword evidence="3" id="KW-0805">Transcription regulation</keyword>
<dbReference type="Pfam" id="PF00249">
    <property type="entry name" value="Myb_DNA-binding"/>
    <property type="match status" value="2"/>
</dbReference>
<dbReference type="CDD" id="cd00167">
    <property type="entry name" value="SANT"/>
    <property type="match status" value="2"/>
</dbReference>
<evidence type="ECO:0000313" key="9">
    <source>
        <dbReference type="EMBL" id="KAJ0977442.1"/>
    </source>
</evidence>
<keyword evidence="2" id="KW-0677">Repeat</keyword>
<keyword evidence="5" id="KW-0804">Transcription</keyword>
<feature type="domain" description="Myb-like" evidence="7">
    <location>
        <begin position="63"/>
        <end position="113"/>
    </location>
</feature>
<keyword evidence="4" id="KW-0238">DNA-binding</keyword>
<feature type="domain" description="HTH myb-type" evidence="8">
    <location>
        <begin position="9"/>
        <end position="66"/>
    </location>
</feature>
<feature type="domain" description="Myb-like" evidence="7">
    <location>
        <begin position="9"/>
        <end position="62"/>
    </location>
</feature>
<feature type="domain" description="HTH myb-type" evidence="8">
    <location>
        <begin position="72"/>
        <end position="117"/>
    </location>
</feature>
<dbReference type="OrthoDB" id="2143914at2759"/>
<evidence type="ECO:0000256" key="4">
    <source>
        <dbReference type="ARBA" id="ARBA00023125"/>
    </source>
</evidence>
<protein>
    <submittedName>
        <fullName evidence="9">Uncharacterized protein</fullName>
    </submittedName>
</protein>
<evidence type="ECO:0000259" key="7">
    <source>
        <dbReference type="PROSITE" id="PS50090"/>
    </source>
</evidence>
<evidence type="ECO:0000256" key="6">
    <source>
        <dbReference type="ARBA" id="ARBA00023242"/>
    </source>
</evidence>
<evidence type="ECO:0000256" key="2">
    <source>
        <dbReference type="ARBA" id="ARBA00022737"/>
    </source>
</evidence>
<dbReference type="SMART" id="SM00717">
    <property type="entry name" value="SANT"/>
    <property type="match status" value="2"/>
</dbReference>
<name>A0A9D5CRY8_9LILI</name>
<dbReference type="PROSITE" id="PS51294">
    <property type="entry name" value="HTH_MYB"/>
    <property type="match status" value="2"/>
</dbReference>
<dbReference type="InterPro" id="IPR017930">
    <property type="entry name" value="Myb_dom"/>
</dbReference>
<evidence type="ECO:0000256" key="3">
    <source>
        <dbReference type="ARBA" id="ARBA00023015"/>
    </source>
</evidence>
<reference evidence="9" key="1">
    <citation type="submission" date="2021-03" db="EMBL/GenBank/DDBJ databases">
        <authorList>
            <person name="Li Z."/>
            <person name="Yang C."/>
        </authorList>
    </citation>
    <scope>NUCLEOTIDE SEQUENCE</scope>
    <source>
        <strain evidence="9">Dzin_1.0</strain>
        <tissue evidence="9">Leaf</tissue>
    </source>
</reference>
<evidence type="ECO:0000313" key="10">
    <source>
        <dbReference type="Proteomes" id="UP001085076"/>
    </source>
</evidence>
<dbReference type="PROSITE" id="PS50090">
    <property type="entry name" value="MYB_LIKE"/>
    <property type="match status" value="2"/>
</dbReference>
<reference evidence="9" key="2">
    <citation type="journal article" date="2022" name="Hortic Res">
        <title>The genome of Dioscorea zingiberensis sheds light on the biosynthesis, origin and evolution of the medicinally important diosgenin saponins.</title>
        <authorList>
            <person name="Li Y."/>
            <person name="Tan C."/>
            <person name="Li Z."/>
            <person name="Guo J."/>
            <person name="Li S."/>
            <person name="Chen X."/>
            <person name="Wang C."/>
            <person name="Dai X."/>
            <person name="Yang H."/>
            <person name="Song W."/>
            <person name="Hou L."/>
            <person name="Xu J."/>
            <person name="Tong Z."/>
            <person name="Xu A."/>
            <person name="Yuan X."/>
            <person name="Wang W."/>
            <person name="Yang Q."/>
            <person name="Chen L."/>
            <person name="Sun Z."/>
            <person name="Wang K."/>
            <person name="Pan B."/>
            <person name="Chen J."/>
            <person name="Bao Y."/>
            <person name="Liu F."/>
            <person name="Qi X."/>
            <person name="Gang D.R."/>
            <person name="Wen J."/>
            <person name="Li J."/>
        </authorList>
    </citation>
    <scope>NUCLEOTIDE SEQUENCE</scope>
    <source>
        <strain evidence="9">Dzin_1.0</strain>
    </source>
</reference>
<keyword evidence="6" id="KW-0539">Nucleus</keyword>
<dbReference type="EMBL" id="JAGGNH010000003">
    <property type="protein sequence ID" value="KAJ0977442.1"/>
    <property type="molecule type" value="Genomic_DNA"/>
</dbReference>
<dbReference type="SUPFAM" id="SSF46689">
    <property type="entry name" value="Homeodomain-like"/>
    <property type="match status" value="1"/>
</dbReference>
<accession>A0A9D5CRY8</accession>
<dbReference type="PANTHER" id="PTHR48000:SF46">
    <property type="entry name" value="TRANSCRIPTION FACTOR MYB36"/>
    <property type="match status" value="1"/>
</dbReference>
<proteinExistence type="predicted"/>
<comment type="caution">
    <text evidence="9">The sequence shown here is derived from an EMBL/GenBank/DDBJ whole genome shotgun (WGS) entry which is preliminary data.</text>
</comment>
<dbReference type="GO" id="GO:0003677">
    <property type="term" value="F:DNA binding"/>
    <property type="evidence" value="ECO:0007669"/>
    <property type="project" value="UniProtKB-KW"/>
</dbReference>
<dbReference type="Gene3D" id="1.10.10.60">
    <property type="entry name" value="Homeodomain-like"/>
    <property type="match status" value="2"/>
</dbReference>
<dbReference type="AlphaFoldDB" id="A0A9D5CRY8"/>
<evidence type="ECO:0000256" key="5">
    <source>
        <dbReference type="ARBA" id="ARBA00023163"/>
    </source>
</evidence>
<dbReference type="InterPro" id="IPR001005">
    <property type="entry name" value="SANT/Myb"/>
</dbReference>
<keyword evidence="10" id="KW-1185">Reference proteome</keyword>
<organism evidence="9 10">
    <name type="scientific">Dioscorea zingiberensis</name>
    <dbReference type="NCBI Taxonomy" id="325984"/>
    <lineage>
        <taxon>Eukaryota</taxon>
        <taxon>Viridiplantae</taxon>
        <taxon>Streptophyta</taxon>
        <taxon>Embryophyta</taxon>
        <taxon>Tracheophyta</taxon>
        <taxon>Spermatophyta</taxon>
        <taxon>Magnoliopsida</taxon>
        <taxon>Liliopsida</taxon>
        <taxon>Dioscoreales</taxon>
        <taxon>Dioscoreaceae</taxon>
        <taxon>Dioscorea</taxon>
    </lineage>
</organism>
<evidence type="ECO:0000256" key="1">
    <source>
        <dbReference type="ARBA" id="ARBA00004123"/>
    </source>
</evidence>
<evidence type="ECO:0000259" key="8">
    <source>
        <dbReference type="PROSITE" id="PS51294"/>
    </source>
</evidence>
<dbReference type="FunFam" id="1.10.10.60:FF:000015">
    <property type="entry name" value="Transcription factor RAX3"/>
    <property type="match status" value="1"/>
</dbReference>
<sequence>MGRAPCCDKSKVRRGPWSPEEDMVLVKYVQKHGSGGNWITLPQKAGLRRCGKSCRLRWLNYLRPDIKHGGYTEEEDYTICTLYKDIGSKWSIIASHLPGRTDNDVKNYWNTKLKKKMITTDHHPPSTPAIDSESKSFISELLSDLNEVSSKSSPGHDSSNSNSFADWFAIENGEMNALMWELGFASSSDVFTDHESMQEMGDGGGSSMSSYVNLWSFSETMPQGLCQSATYDS</sequence>
<dbReference type="PANTHER" id="PTHR48000">
    <property type="entry name" value="OS09G0431300 PROTEIN"/>
    <property type="match status" value="1"/>
</dbReference>